<dbReference type="OrthoDB" id="5564877at2759"/>
<dbReference type="PANTHER" id="PTHR39473:SF1">
    <property type="entry name" value="DINB-LIKE DOMAIN-CONTAINING PROTEIN"/>
    <property type="match status" value="1"/>
</dbReference>
<dbReference type="AlphaFoldDB" id="A0A165PER0"/>
<name>A0A165PER0_EXIGL</name>
<protein>
    <recommendedName>
        <fullName evidence="3">DinB-like domain-containing protein</fullName>
    </recommendedName>
</protein>
<keyword evidence="2" id="KW-1185">Reference proteome</keyword>
<gene>
    <name evidence="1" type="ORF">EXIGLDRAFT_829624</name>
</gene>
<dbReference type="Proteomes" id="UP000077266">
    <property type="component" value="Unassembled WGS sequence"/>
</dbReference>
<proteinExistence type="predicted"/>
<organism evidence="1 2">
    <name type="scientific">Exidia glandulosa HHB12029</name>
    <dbReference type="NCBI Taxonomy" id="1314781"/>
    <lineage>
        <taxon>Eukaryota</taxon>
        <taxon>Fungi</taxon>
        <taxon>Dikarya</taxon>
        <taxon>Basidiomycota</taxon>
        <taxon>Agaricomycotina</taxon>
        <taxon>Agaricomycetes</taxon>
        <taxon>Auriculariales</taxon>
        <taxon>Exidiaceae</taxon>
        <taxon>Exidia</taxon>
    </lineage>
</organism>
<accession>A0A165PER0</accession>
<reference evidence="1 2" key="1">
    <citation type="journal article" date="2016" name="Mol. Biol. Evol.">
        <title>Comparative Genomics of Early-Diverging Mushroom-Forming Fungi Provides Insights into the Origins of Lignocellulose Decay Capabilities.</title>
        <authorList>
            <person name="Nagy L.G."/>
            <person name="Riley R."/>
            <person name="Tritt A."/>
            <person name="Adam C."/>
            <person name="Daum C."/>
            <person name="Floudas D."/>
            <person name="Sun H."/>
            <person name="Yadav J.S."/>
            <person name="Pangilinan J."/>
            <person name="Larsson K.H."/>
            <person name="Matsuura K."/>
            <person name="Barry K."/>
            <person name="Labutti K."/>
            <person name="Kuo R."/>
            <person name="Ohm R.A."/>
            <person name="Bhattacharya S.S."/>
            <person name="Shirouzu T."/>
            <person name="Yoshinaga Y."/>
            <person name="Martin F.M."/>
            <person name="Grigoriev I.V."/>
            <person name="Hibbett D.S."/>
        </authorList>
    </citation>
    <scope>NUCLEOTIDE SEQUENCE [LARGE SCALE GENOMIC DNA]</scope>
    <source>
        <strain evidence="1 2">HHB12029</strain>
    </source>
</reference>
<evidence type="ECO:0008006" key="3">
    <source>
        <dbReference type="Google" id="ProtNLM"/>
    </source>
</evidence>
<sequence length="195" mass="21674">MPHQEETLSQLLTVATTVLSQALGLVQSTVKTEHELTWSSKHIPGSTIGKHLRHALDHFTLLLDALDADDNSSERLSLSYDVRKRNTPVETSREAAREAYERMIARLEALNSNTQHARPGRVTLAQPVALAADTPHTVNVASSFGRELWFCSLHAVHHWSMIRVICGELNLSTDEDFGFAPSTLKYHKGEGKSKI</sequence>
<dbReference type="EMBL" id="KV425890">
    <property type="protein sequence ID" value="KZW02068.1"/>
    <property type="molecule type" value="Genomic_DNA"/>
</dbReference>
<dbReference type="STRING" id="1314781.A0A165PER0"/>
<evidence type="ECO:0000313" key="2">
    <source>
        <dbReference type="Proteomes" id="UP000077266"/>
    </source>
</evidence>
<evidence type="ECO:0000313" key="1">
    <source>
        <dbReference type="EMBL" id="KZW02068.1"/>
    </source>
</evidence>
<dbReference type="PANTHER" id="PTHR39473">
    <property type="match status" value="1"/>
</dbReference>
<dbReference type="InParanoid" id="A0A165PER0"/>